<dbReference type="GO" id="GO:0004497">
    <property type="term" value="F:monooxygenase activity"/>
    <property type="evidence" value="ECO:0007669"/>
    <property type="project" value="UniProtKB-KW"/>
</dbReference>
<dbReference type="GO" id="GO:0020037">
    <property type="term" value="F:heme binding"/>
    <property type="evidence" value="ECO:0007669"/>
    <property type="project" value="InterPro"/>
</dbReference>
<evidence type="ECO:0000256" key="4">
    <source>
        <dbReference type="ARBA" id="ARBA00023004"/>
    </source>
</evidence>
<evidence type="ECO:0000256" key="5">
    <source>
        <dbReference type="PIRSR" id="PIRSR602401-1"/>
    </source>
</evidence>
<dbReference type="GeneID" id="70252346"/>
<dbReference type="InterPro" id="IPR001128">
    <property type="entry name" value="Cyt_P450"/>
</dbReference>
<keyword evidence="3 6" id="KW-0560">Oxidoreductase</keyword>
<dbReference type="InterPro" id="IPR050121">
    <property type="entry name" value="Cytochrome_P450_monoxygenase"/>
</dbReference>
<dbReference type="PANTHER" id="PTHR24305:SF156">
    <property type="entry name" value="P450, PUTATIVE (EUROFUNG)-RELATED"/>
    <property type="match status" value="1"/>
</dbReference>
<dbReference type="GO" id="GO:0016705">
    <property type="term" value="F:oxidoreductase activity, acting on paired donors, with incorporation or reduction of molecular oxygen"/>
    <property type="evidence" value="ECO:0007669"/>
    <property type="project" value="InterPro"/>
</dbReference>
<evidence type="ECO:0000256" key="6">
    <source>
        <dbReference type="RuleBase" id="RU000461"/>
    </source>
</evidence>
<accession>A0AAD4KTB4</accession>
<dbReference type="GO" id="GO:0005506">
    <property type="term" value="F:iron ion binding"/>
    <property type="evidence" value="ECO:0007669"/>
    <property type="project" value="InterPro"/>
</dbReference>
<dbReference type="PROSITE" id="PS00086">
    <property type="entry name" value="CYTOCHROME_P450"/>
    <property type="match status" value="1"/>
</dbReference>
<comment type="cofactor">
    <cofactor evidence="1 5">
        <name>heme</name>
        <dbReference type="ChEBI" id="CHEBI:30413"/>
    </cofactor>
</comment>
<name>A0AAD4KTB4_9EURO</name>
<dbReference type="EMBL" id="JAJTJA010000004">
    <property type="protein sequence ID" value="KAH8700528.1"/>
    <property type="molecule type" value="Genomic_DNA"/>
</dbReference>
<evidence type="ECO:0000256" key="2">
    <source>
        <dbReference type="ARBA" id="ARBA00022723"/>
    </source>
</evidence>
<dbReference type="PRINTS" id="PR00463">
    <property type="entry name" value="EP450I"/>
</dbReference>
<comment type="similarity">
    <text evidence="6">Belongs to the cytochrome P450 family.</text>
</comment>
<gene>
    <name evidence="7" type="ORF">BGW36DRAFT_459693</name>
</gene>
<dbReference type="InterPro" id="IPR017972">
    <property type="entry name" value="Cyt_P450_CS"/>
</dbReference>
<keyword evidence="4 5" id="KW-0408">Iron</keyword>
<sequence>MAVVSTTLSFLQLGMQGASVLLPALIVLRCIYRLFWHPLSGIPGPKIAACTSLWLAYHTFVGDESSVIFELHRKYGRTLRVAPKDVDIDDGDAVEPIYAAQGGFPKTPQYSKFDIDGHNTIFSALTLPERARRAKAVSPLFSTASIRNANATLDKVIDDFVQRLRTDGQTGEPVNLLNAARSMAIDAISAYLFQQRYGGVEEKTEIMSASPFVDAFVGVGAFFNLFPGPVGDLVQKLADYWCADAKSNTAFALIDSFTKQLIASSVPKSGSYQSRLLEQVSPQQSQIELKDACFAGTDSTGTNTATIIWYLTKYPDMYSRLCEEVHQRTAQKEDPSTGPYLRGVVREGLRLSWANPTRLPREVPKGGWQFKGRFYPEGTSVGVSTTQLHLDEAVFPEPQSFLPERWENATVAMLTNFFAFGKGTRTCIAKNLAMAELTLATLKVAQSDILRGAEVVTQRIELKEWFNSRIKDEEIIIRLAK</sequence>
<keyword evidence="5 6" id="KW-0349">Heme</keyword>
<feature type="binding site" description="axial binding residue" evidence="5">
    <location>
        <position position="427"/>
    </location>
    <ligand>
        <name>heme</name>
        <dbReference type="ChEBI" id="CHEBI:30413"/>
    </ligand>
    <ligandPart>
        <name>Fe</name>
        <dbReference type="ChEBI" id="CHEBI:18248"/>
    </ligandPart>
</feature>
<dbReference type="Pfam" id="PF00067">
    <property type="entry name" value="p450"/>
    <property type="match status" value="1"/>
</dbReference>
<dbReference type="AlphaFoldDB" id="A0AAD4KTB4"/>
<dbReference type="InterPro" id="IPR036396">
    <property type="entry name" value="Cyt_P450_sf"/>
</dbReference>
<keyword evidence="8" id="KW-1185">Reference proteome</keyword>
<keyword evidence="6" id="KW-0503">Monooxygenase</keyword>
<proteinExistence type="inferred from homology"/>
<dbReference type="RefSeq" id="XP_046074234.1">
    <property type="nucleotide sequence ID" value="XM_046222059.1"/>
</dbReference>
<dbReference type="CDD" id="cd11062">
    <property type="entry name" value="CYP58-like"/>
    <property type="match status" value="1"/>
</dbReference>
<keyword evidence="2 5" id="KW-0479">Metal-binding</keyword>
<dbReference type="InterPro" id="IPR002401">
    <property type="entry name" value="Cyt_P450_E_grp-I"/>
</dbReference>
<protein>
    <submittedName>
        <fullName evidence="7">Benzoate 4-monooxygenase cytochrome P450</fullName>
    </submittedName>
</protein>
<evidence type="ECO:0000313" key="8">
    <source>
        <dbReference type="Proteomes" id="UP001201262"/>
    </source>
</evidence>
<evidence type="ECO:0000256" key="3">
    <source>
        <dbReference type="ARBA" id="ARBA00023002"/>
    </source>
</evidence>
<comment type="caution">
    <text evidence="7">The sequence shown here is derived from an EMBL/GenBank/DDBJ whole genome shotgun (WGS) entry which is preliminary data.</text>
</comment>
<evidence type="ECO:0000313" key="7">
    <source>
        <dbReference type="EMBL" id="KAH8700528.1"/>
    </source>
</evidence>
<dbReference type="Gene3D" id="1.10.630.10">
    <property type="entry name" value="Cytochrome P450"/>
    <property type="match status" value="1"/>
</dbReference>
<reference evidence="7" key="1">
    <citation type="submission" date="2021-12" db="EMBL/GenBank/DDBJ databases">
        <title>Convergent genome expansion in fungi linked to evolution of root-endophyte symbiosis.</title>
        <authorList>
            <consortium name="DOE Joint Genome Institute"/>
            <person name="Ke Y.-H."/>
            <person name="Bonito G."/>
            <person name="Liao H.-L."/>
            <person name="Looney B."/>
            <person name="Rojas-Flechas A."/>
            <person name="Nash J."/>
            <person name="Hameed K."/>
            <person name="Schadt C."/>
            <person name="Martin F."/>
            <person name="Crous P.W."/>
            <person name="Miettinen O."/>
            <person name="Magnuson J.K."/>
            <person name="Labbe J."/>
            <person name="Jacobson D."/>
            <person name="Doktycz M.J."/>
            <person name="Veneault-Fourrey C."/>
            <person name="Kuo A."/>
            <person name="Mondo S."/>
            <person name="Calhoun S."/>
            <person name="Riley R."/>
            <person name="Ohm R."/>
            <person name="LaButti K."/>
            <person name="Andreopoulos B."/>
            <person name="Pangilinan J."/>
            <person name="Nolan M."/>
            <person name="Tritt A."/>
            <person name="Clum A."/>
            <person name="Lipzen A."/>
            <person name="Daum C."/>
            <person name="Barry K."/>
            <person name="Grigoriev I.V."/>
            <person name="Vilgalys R."/>
        </authorList>
    </citation>
    <scope>NUCLEOTIDE SEQUENCE</scope>
    <source>
        <strain evidence="7">PMI_201</strain>
    </source>
</reference>
<dbReference type="SUPFAM" id="SSF48264">
    <property type="entry name" value="Cytochrome P450"/>
    <property type="match status" value="1"/>
</dbReference>
<dbReference type="Proteomes" id="UP001201262">
    <property type="component" value="Unassembled WGS sequence"/>
</dbReference>
<evidence type="ECO:0000256" key="1">
    <source>
        <dbReference type="ARBA" id="ARBA00001971"/>
    </source>
</evidence>
<organism evidence="7 8">
    <name type="scientific">Talaromyces proteolyticus</name>
    <dbReference type="NCBI Taxonomy" id="1131652"/>
    <lineage>
        <taxon>Eukaryota</taxon>
        <taxon>Fungi</taxon>
        <taxon>Dikarya</taxon>
        <taxon>Ascomycota</taxon>
        <taxon>Pezizomycotina</taxon>
        <taxon>Eurotiomycetes</taxon>
        <taxon>Eurotiomycetidae</taxon>
        <taxon>Eurotiales</taxon>
        <taxon>Trichocomaceae</taxon>
        <taxon>Talaromyces</taxon>
        <taxon>Talaromyces sect. Bacilispori</taxon>
    </lineage>
</organism>
<dbReference type="PANTHER" id="PTHR24305">
    <property type="entry name" value="CYTOCHROME P450"/>
    <property type="match status" value="1"/>
</dbReference>